<evidence type="ECO:0000313" key="2">
    <source>
        <dbReference type="Proteomes" id="UP000323707"/>
    </source>
</evidence>
<comment type="caution">
    <text evidence="1">The sequence shown here is derived from an EMBL/GenBank/DDBJ whole genome shotgun (WGS) entry which is preliminary data.</text>
</comment>
<sequence>MHACNLLVLCINAPLHYALYDDDRLLESFSIDEKPSTALPLMYQRLRESSMRVSGIYYASGPGNLSALKLTHTFLHSWAIAGSIPLYATDSFSLCLDSHIPAFGKKYFTLQNCDQIPYEKAPNTYASNLASAKAHITHTLCESPPPRLAFHAPSILPKERFCLPCEPLYILPPV</sequence>
<protein>
    <submittedName>
        <fullName evidence="1">Uncharacterized protein</fullName>
    </submittedName>
</protein>
<reference evidence="1 2" key="1">
    <citation type="submission" date="2019-09" db="EMBL/GenBank/DDBJ databases">
        <title>Draft genome sequence of various Type strains from the CCUG.</title>
        <authorList>
            <person name="Pineiro-Iglesias B."/>
            <person name="Tunovic T."/>
            <person name="Unosson C."/>
            <person name="Inganas E."/>
            <person name="Ohlen M."/>
            <person name="Cardew S."/>
            <person name="Jensie-Markopoulos S."/>
            <person name="Salva-Serra F."/>
            <person name="Jaen-Luchoro D."/>
            <person name="Karlsson R."/>
            <person name="Svensson-Stadler L."/>
            <person name="Chun J."/>
            <person name="Moore E."/>
        </authorList>
    </citation>
    <scope>NUCLEOTIDE SEQUENCE [LARGE SCALE GENOMIC DNA]</scope>
    <source>
        <strain evidence="1 2">CCUG 32756T</strain>
    </source>
</reference>
<dbReference type="Proteomes" id="UP000323707">
    <property type="component" value="Unassembled WGS sequence"/>
</dbReference>
<evidence type="ECO:0000313" key="1">
    <source>
        <dbReference type="EMBL" id="KAA8710990.1"/>
    </source>
</evidence>
<gene>
    <name evidence="1" type="ORF">F4V45_01735</name>
</gene>
<dbReference type="RefSeq" id="WP_150336778.1">
    <property type="nucleotide sequence ID" value="NZ_JAERIX010000058.1"/>
</dbReference>
<dbReference type="AlphaFoldDB" id="A0A5M9QRH2"/>
<dbReference type="SUPFAM" id="SSF53067">
    <property type="entry name" value="Actin-like ATPase domain"/>
    <property type="match status" value="1"/>
</dbReference>
<accession>A0A5M9QRH2</accession>
<dbReference type="EMBL" id="VXKE01000005">
    <property type="protein sequence ID" value="KAA8710990.1"/>
    <property type="molecule type" value="Genomic_DNA"/>
</dbReference>
<proteinExistence type="predicted"/>
<dbReference type="InterPro" id="IPR043129">
    <property type="entry name" value="ATPase_NBD"/>
</dbReference>
<name>A0A5M9QRH2_9HELI</name>
<organism evidence="1 2">
    <name type="scientific">Helicobacter canis</name>
    <dbReference type="NCBI Taxonomy" id="29419"/>
    <lineage>
        <taxon>Bacteria</taxon>
        <taxon>Pseudomonadati</taxon>
        <taxon>Campylobacterota</taxon>
        <taxon>Epsilonproteobacteria</taxon>
        <taxon>Campylobacterales</taxon>
        <taxon>Helicobacteraceae</taxon>
        <taxon>Helicobacter</taxon>
    </lineage>
</organism>